<feature type="domain" description="Cas12f1-like TNB" evidence="6">
    <location>
        <begin position="283"/>
        <end position="349"/>
    </location>
</feature>
<evidence type="ECO:0000256" key="2">
    <source>
        <dbReference type="ARBA" id="ARBA00022578"/>
    </source>
</evidence>
<keyword evidence="2" id="KW-0815">Transposition</keyword>
<dbReference type="EMBL" id="MT144595">
    <property type="protein sequence ID" value="QJH94059.1"/>
    <property type="molecule type" value="Genomic_DNA"/>
</dbReference>
<dbReference type="GO" id="GO:0003677">
    <property type="term" value="F:DNA binding"/>
    <property type="evidence" value="ECO:0007669"/>
    <property type="project" value="UniProtKB-KW"/>
</dbReference>
<dbReference type="AlphaFoldDB" id="A0A6H1ZFA5"/>
<dbReference type="Pfam" id="PF01385">
    <property type="entry name" value="OrfB_IS605"/>
    <property type="match status" value="1"/>
</dbReference>
<protein>
    <submittedName>
        <fullName evidence="7">Putative transposase</fullName>
    </submittedName>
</protein>
<accession>A0A6H1ZFA5</accession>
<keyword evidence="4" id="KW-0233">DNA recombination</keyword>
<evidence type="ECO:0000313" key="7">
    <source>
        <dbReference type="EMBL" id="QJA45945.1"/>
    </source>
</evidence>
<reference evidence="7" key="1">
    <citation type="submission" date="2020-03" db="EMBL/GenBank/DDBJ databases">
        <title>The deep terrestrial virosphere.</title>
        <authorList>
            <person name="Holmfeldt K."/>
            <person name="Nilsson E."/>
            <person name="Simone D."/>
            <person name="Lopez-Fernandez M."/>
            <person name="Wu X."/>
            <person name="de Brujin I."/>
            <person name="Lundin D."/>
            <person name="Andersson A."/>
            <person name="Bertilsson S."/>
            <person name="Dopson M."/>
        </authorList>
    </citation>
    <scope>NUCLEOTIDE SEQUENCE</scope>
    <source>
        <strain evidence="7">TM448A00289</strain>
        <strain evidence="8">TM448B00173</strain>
    </source>
</reference>
<sequence length="384" mass="43816">MIMKLTRTIKLKLDIPIELIKPTIEAYTKAFNFVCQVGWNDSDSNGVSLHNKTYAGTRKYLPSQLAVSARMKATEAIKAVKTRIKKKQKATCPQSKQVSIRYDARSYNVWFDRNELSILTINGRIKTPVIIPEYFKQYITWKRCSADLFLRKNKVFLHIVFTKEIADAESTGKVVGIDRGIKKIAVTSENQFFGGGEIKRVSKRYEKIRSALQSRGSKSAKRHLQNISKKENRFRADANHVITKRIVESLDNGTVIALEDLAGIRQSVRLRKKQRGDFHKWNFFQFEQFLIYKAEARGIKIEHVDARYTSQKCSVCGYISRSNRKSQAGFKCKHCSFSLNADLNASRNIRQNYLDAICSPDSASVNKRIAGGRLQPTYLQATGL</sequence>
<dbReference type="GO" id="GO:0032196">
    <property type="term" value="P:transposition"/>
    <property type="evidence" value="ECO:0007669"/>
    <property type="project" value="UniProtKB-KW"/>
</dbReference>
<proteinExistence type="inferred from homology"/>
<dbReference type="EMBL" id="MT144000">
    <property type="protein sequence ID" value="QJA45945.1"/>
    <property type="molecule type" value="Genomic_DNA"/>
</dbReference>
<gene>
    <name evidence="7" type="ORF">TM448A00289_0012</name>
    <name evidence="8" type="ORF">TM448B00173_0029</name>
</gene>
<comment type="similarity">
    <text evidence="1">In the C-terminal section; belongs to the transposase 35 family.</text>
</comment>
<name>A0A6H1ZFA5_9ZZZZ</name>
<dbReference type="InterPro" id="IPR001959">
    <property type="entry name" value="Transposase"/>
</dbReference>
<dbReference type="Pfam" id="PF07282">
    <property type="entry name" value="Cas12f1-like_TNB"/>
    <property type="match status" value="1"/>
</dbReference>
<dbReference type="NCBIfam" id="NF040570">
    <property type="entry name" value="guided_TnpB"/>
    <property type="match status" value="1"/>
</dbReference>
<dbReference type="NCBIfam" id="TIGR01766">
    <property type="entry name" value="IS200/IS605 family accessory protein TnpB-like domain"/>
    <property type="match status" value="1"/>
</dbReference>
<feature type="domain" description="Probable transposase IS891/IS1136/IS1341" evidence="5">
    <location>
        <begin position="165"/>
        <end position="256"/>
    </location>
</feature>
<dbReference type="GO" id="GO:0006310">
    <property type="term" value="P:DNA recombination"/>
    <property type="evidence" value="ECO:0007669"/>
    <property type="project" value="UniProtKB-KW"/>
</dbReference>
<evidence type="ECO:0000259" key="5">
    <source>
        <dbReference type="Pfam" id="PF01385"/>
    </source>
</evidence>
<evidence type="ECO:0000256" key="1">
    <source>
        <dbReference type="ARBA" id="ARBA00008761"/>
    </source>
</evidence>
<organism evidence="7">
    <name type="scientific">viral metagenome</name>
    <dbReference type="NCBI Taxonomy" id="1070528"/>
    <lineage>
        <taxon>unclassified sequences</taxon>
        <taxon>metagenomes</taxon>
        <taxon>organismal metagenomes</taxon>
    </lineage>
</organism>
<dbReference type="InterPro" id="IPR010095">
    <property type="entry name" value="Cas12f1-like_TNB"/>
</dbReference>
<evidence type="ECO:0000256" key="4">
    <source>
        <dbReference type="ARBA" id="ARBA00023172"/>
    </source>
</evidence>
<evidence type="ECO:0000259" key="6">
    <source>
        <dbReference type="Pfam" id="PF07282"/>
    </source>
</evidence>
<evidence type="ECO:0000256" key="3">
    <source>
        <dbReference type="ARBA" id="ARBA00023125"/>
    </source>
</evidence>
<evidence type="ECO:0000313" key="8">
    <source>
        <dbReference type="EMBL" id="QJH94059.1"/>
    </source>
</evidence>
<keyword evidence="3" id="KW-0238">DNA-binding</keyword>